<accession>A0A9P9I5X0</accession>
<protein>
    <submittedName>
        <fullName evidence="2">Uncharacterized protein</fullName>
    </submittedName>
</protein>
<dbReference type="AlphaFoldDB" id="A0A9P9I5X0"/>
<evidence type="ECO:0000313" key="2">
    <source>
        <dbReference type="EMBL" id="KAH7108931.1"/>
    </source>
</evidence>
<dbReference type="EMBL" id="JAGMUU010000081">
    <property type="protein sequence ID" value="KAH7108931.1"/>
    <property type="molecule type" value="Genomic_DNA"/>
</dbReference>
<keyword evidence="1" id="KW-0472">Membrane</keyword>
<reference evidence="2" key="1">
    <citation type="journal article" date="2021" name="Nat. Commun.">
        <title>Genetic determinants of endophytism in the Arabidopsis root mycobiome.</title>
        <authorList>
            <person name="Mesny F."/>
            <person name="Miyauchi S."/>
            <person name="Thiergart T."/>
            <person name="Pickel B."/>
            <person name="Atanasova L."/>
            <person name="Karlsson M."/>
            <person name="Huettel B."/>
            <person name="Barry K.W."/>
            <person name="Haridas S."/>
            <person name="Chen C."/>
            <person name="Bauer D."/>
            <person name="Andreopoulos W."/>
            <person name="Pangilinan J."/>
            <person name="LaButti K."/>
            <person name="Riley R."/>
            <person name="Lipzen A."/>
            <person name="Clum A."/>
            <person name="Drula E."/>
            <person name="Henrissat B."/>
            <person name="Kohler A."/>
            <person name="Grigoriev I.V."/>
            <person name="Martin F.M."/>
            <person name="Hacquard S."/>
        </authorList>
    </citation>
    <scope>NUCLEOTIDE SEQUENCE</scope>
    <source>
        <strain evidence="2">MPI-CAGE-AT-0021</strain>
    </source>
</reference>
<evidence type="ECO:0000256" key="1">
    <source>
        <dbReference type="SAM" id="Phobius"/>
    </source>
</evidence>
<feature type="transmembrane region" description="Helical" evidence="1">
    <location>
        <begin position="42"/>
        <end position="64"/>
    </location>
</feature>
<keyword evidence="1" id="KW-1133">Transmembrane helix</keyword>
<dbReference type="Proteomes" id="UP000717696">
    <property type="component" value="Unassembled WGS sequence"/>
</dbReference>
<proteinExistence type="predicted"/>
<keyword evidence="1" id="KW-0812">Transmembrane</keyword>
<name>A0A9P9I5X0_9HYPO</name>
<sequence>MNLHQTLWVQQQPLGHLEEWSQIVEDFIQKSSKRRLDDMFNAFSFELVILSTLIAPTIATRLVLVVDQLSYQRYLVNQSAPTTRPGQGPRLVNLHASEPKYVYNLERSHRSHVSGYFVNLIVLGVVRIMELPSIAGSPAIVLVVVCSLGIVCN</sequence>
<evidence type="ECO:0000313" key="3">
    <source>
        <dbReference type="Proteomes" id="UP000717696"/>
    </source>
</evidence>
<gene>
    <name evidence="2" type="ORF">B0J13DRAFT_320596</name>
</gene>
<feature type="transmembrane region" description="Helical" evidence="1">
    <location>
        <begin position="135"/>
        <end position="152"/>
    </location>
</feature>
<feature type="transmembrane region" description="Helical" evidence="1">
    <location>
        <begin position="113"/>
        <end position="129"/>
    </location>
</feature>
<comment type="caution">
    <text evidence="2">The sequence shown here is derived from an EMBL/GenBank/DDBJ whole genome shotgun (WGS) entry which is preliminary data.</text>
</comment>
<organism evidence="2 3">
    <name type="scientific">Dactylonectria estremocensis</name>
    <dbReference type="NCBI Taxonomy" id="1079267"/>
    <lineage>
        <taxon>Eukaryota</taxon>
        <taxon>Fungi</taxon>
        <taxon>Dikarya</taxon>
        <taxon>Ascomycota</taxon>
        <taxon>Pezizomycotina</taxon>
        <taxon>Sordariomycetes</taxon>
        <taxon>Hypocreomycetidae</taxon>
        <taxon>Hypocreales</taxon>
        <taxon>Nectriaceae</taxon>
        <taxon>Dactylonectria</taxon>
    </lineage>
</organism>
<keyword evidence="3" id="KW-1185">Reference proteome</keyword>